<dbReference type="AlphaFoldDB" id="A0A7V3KPC0"/>
<dbReference type="InterPro" id="IPR050469">
    <property type="entry name" value="Diguanylate_Cyclase"/>
</dbReference>
<feature type="transmembrane region" description="Helical" evidence="1">
    <location>
        <begin position="76"/>
        <end position="95"/>
    </location>
</feature>
<feature type="domain" description="GGDEF" evidence="2">
    <location>
        <begin position="252"/>
        <end position="384"/>
    </location>
</feature>
<dbReference type="PANTHER" id="PTHR45138:SF9">
    <property type="entry name" value="DIGUANYLATE CYCLASE DGCM-RELATED"/>
    <property type="match status" value="1"/>
</dbReference>
<keyword evidence="1" id="KW-0472">Membrane</keyword>
<feature type="transmembrane region" description="Helical" evidence="1">
    <location>
        <begin position="187"/>
        <end position="204"/>
    </location>
</feature>
<dbReference type="PANTHER" id="PTHR45138">
    <property type="entry name" value="REGULATORY COMPONENTS OF SENSORY TRANSDUCTION SYSTEM"/>
    <property type="match status" value="1"/>
</dbReference>
<dbReference type="SUPFAM" id="SSF55073">
    <property type="entry name" value="Nucleotide cyclase"/>
    <property type="match status" value="1"/>
</dbReference>
<dbReference type="PROSITE" id="PS50887">
    <property type="entry name" value="GGDEF"/>
    <property type="match status" value="1"/>
</dbReference>
<dbReference type="SMART" id="SM00267">
    <property type="entry name" value="GGDEF"/>
    <property type="match status" value="1"/>
</dbReference>
<evidence type="ECO:0000259" key="2">
    <source>
        <dbReference type="PROSITE" id="PS50887"/>
    </source>
</evidence>
<dbReference type="NCBIfam" id="TIGR00254">
    <property type="entry name" value="GGDEF"/>
    <property type="match status" value="1"/>
</dbReference>
<reference evidence="3" key="1">
    <citation type="journal article" date="2020" name="mSystems">
        <title>Genome- and Community-Level Interaction Insights into Carbon Utilization and Element Cycling Functions of Hydrothermarchaeota in Hydrothermal Sediment.</title>
        <authorList>
            <person name="Zhou Z."/>
            <person name="Liu Y."/>
            <person name="Xu W."/>
            <person name="Pan J."/>
            <person name="Luo Z.H."/>
            <person name="Li M."/>
        </authorList>
    </citation>
    <scope>NUCLEOTIDE SEQUENCE [LARGE SCALE GENOMIC DNA]</scope>
    <source>
        <strain evidence="3">SpSt-754</strain>
    </source>
</reference>
<proteinExistence type="predicted"/>
<organism evidence="3">
    <name type="scientific">candidate division WOR-3 bacterium</name>
    <dbReference type="NCBI Taxonomy" id="2052148"/>
    <lineage>
        <taxon>Bacteria</taxon>
        <taxon>Bacteria division WOR-3</taxon>
    </lineage>
</organism>
<evidence type="ECO:0000256" key="1">
    <source>
        <dbReference type="SAM" id="Phobius"/>
    </source>
</evidence>
<name>A0A7V3KPC0_UNCW3</name>
<keyword evidence="1" id="KW-1133">Transmembrane helix</keyword>
<feature type="transmembrane region" description="Helical" evidence="1">
    <location>
        <begin position="107"/>
        <end position="127"/>
    </location>
</feature>
<feature type="transmembrane region" description="Helical" evidence="1">
    <location>
        <begin position="50"/>
        <end position="70"/>
    </location>
</feature>
<evidence type="ECO:0000313" key="3">
    <source>
        <dbReference type="EMBL" id="HGB36273.1"/>
    </source>
</evidence>
<sequence length="394" mass="44674">MARLNLNTYSFKIMPAMAELKFLSLKFREKALEQKFLEEYSTKSLPIFRFALLFGIFLYAIFALLDSVIVGTLKDVIWRIRFEFVIPIVILNVLLSLLKPLKVHFELLASIVVLIGGFGILAMLAVIKPPSMYLYSQGLTLVLFFNFTLLRLRFGYAAINGLILLAGFQIVSLKLNPLPKEVFINNNFFLVSTYVGGLFVAYVLERLERENFLNTLLLKKIAETDGLTGVMNRNSLVSALKIELLKSANRDNSLVFCMIDLDNFKEINDYFGHLKGDEHLKSFGKILAKKFRATDYVGRVGGDEFGVILVGMSDTGRIVNAFREIKEEYVNSQMDLQSKSTFSVGCVLVSSLETNQDEFFFYALADFALLKAKEEKDSICIVDKFNNCLYLGRI</sequence>
<dbReference type="Gene3D" id="3.30.70.270">
    <property type="match status" value="1"/>
</dbReference>
<dbReference type="InterPro" id="IPR043128">
    <property type="entry name" value="Rev_trsase/Diguanyl_cyclase"/>
</dbReference>
<comment type="caution">
    <text evidence="3">The sequence shown here is derived from an EMBL/GenBank/DDBJ whole genome shotgun (WGS) entry which is preliminary data.</text>
</comment>
<dbReference type="Pfam" id="PF00990">
    <property type="entry name" value="GGDEF"/>
    <property type="match status" value="1"/>
</dbReference>
<dbReference type="InterPro" id="IPR029787">
    <property type="entry name" value="Nucleotide_cyclase"/>
</dbReference>
<protein>
    <submittedName>
        <fullName evidence="3">GGDEF domain-containing protein</fullName>
    </submittedName>
</protein>
<dbReference type="CDD" id="cd01949">
    <property type="entry name" value="GGDEF"/>
    <property type="match status" value="1"/>
</dbReference>
<feature type="transmembrane region" description="Helical" evidence="1">
    <location>
        <begin position="157"/>
        <end position="175"/>
    </location>
</feature>
<dbReference type="InterPro" id="IPR000160">
    <property type="entry name" value="GGDEF_dom"/>
</dbReference>
<gene>
    <name evidence="3" type="ORF">ENV38_05155</name>
</gene>
<keyword evidence="1" id="KW-0812">Transmembrane</keyword>
<dbReference type="EMBL" id="DTGD01000192">
    <property type="protein sequence ID" value="HGB36273.1"/>
    <property type="molecule type" value="Genomic_DNA"/>
</dbReference>
<dbReference type="GO" id="GO:0052621">
    <property type="term" value="F:diguanylate cyclase activity"/>
    <property type="evidence" value="ECO:0007669"/>
    <property type="project" value="TreeGrafter"/>
</dbReference>
<accession>A0A7V3KPC0</accession>